<dbReference type="STRING" id="4999.A0A1Y1UK66"/>
<dbReference type="PANTHER" id="PTHR24305:SF166">
    <property type="entry name" value="CYTOCHROME P450 12A4, MITOCHONDRIAL-RELATED"/>
    <property type="match status" value="1"/>
</dbReference>
<evidence type="ECO:0000256" key="3">
    <source>
        <dbReference type="ARBA" id="ARBA00010617"/>
    </source>
</evidence>
<dbReference type="RefSeq" id="XP_021871502.1">
    <property type="nucleotide sequence ID" value="XM_022015449.1"/>
</dbReference>
<feature type="region of interest" description="Disordered" evidence="8">
    <location>
        <begin position="358"/>
        <end position="382"/>
    </location>
</feature>
<dbReference type="InterPro" id="IPR036396">
    <property type="entry name" value="Cyt_P450_sf"/>
</dbReference>
<dbReference type="OrthoDB" id="2801521at2759"/>
<sequence length="399" mass="43536">MQLVLSLLLATILVLLYFWRPKTRRQGIKLQGPQGKGLLSTAPYGQLQSEWFDTYGHTLAYRNDSDKLSILTCDPAAVAFIHREHDSILQPASIKSFALKNMGPSLMGVEGAAHRRQRRVIAPAFGSKAIRAMTPTFLSMAIELKNKLLSTAGQEIDVTTSIHQLTVDAIGSVAFGCEFGALAGGGHELLDVFYRMTSAAQPSEKDQAIEAAHVTMHRIGSTLVKQRTEQILAETAGGPLDKKSISANDVLTNLLRANMATDVAEDQRLSDEEVAAQIPLFLFAGNTTVAVTLDWASALLARYPDCSAQLFAETDEIGSDNPSWCVAFYLHRSRQGHHQRFAIPRRVCQGGAETLRSSPNFVPGSSKRHTTSVGAPCGGSERANSHIGPRPCWYHHPHR</sequence>
<dbReference type="Pfam" id="PF00067">
    <property type="entry name" value="p450"/>
    <property type="match status" value="1"/>
</dbReference>
<dbReference type="Gene3D" id="1.10.630.10">
    <property type="entry name" value="Cytochrome P450"/>
    <property type="match status" value="1"/>
</dbReference>
<dbReference type="GeneID" id="33557258"/>
<evidence type="ECO:0000256" key="1">
    <source>
        <dbReference type="ARBA" id="ARBA00001971"/>
    </source>
</evidence>
<protein>
    <submittedName>
        <fullName evidence="9">Cytochrome P450</fullName>
    </submittedName>
</protein>
<evidence type="ECO:0000313" key="9">
    <source>
        <dbReference type="EMBL" id="ORX37515.1"/>
    </source>
</evidence>
<dbReference type="GO" id="GO:0005506">
    <property type="term" value="F:iron ion binding"/>
    <property type="evidence" value="ECO:0007669"/>
    <property type="project" value="InterPro"/>
</dbReference>
<evidence type="ECO:0000256" key="4">
    <source>
        <dbReference type="ARBA" id="ARBA00022617"/>
    </source>
</evidence>
<keyword evidence="7" id="KW-0503">Monooxygenase</keyword>
<evidence type="ECO:0000256" key="2">
    <source>
        <dbReference type="ARBA" id="ARBA00005179"/>
    </source>
</evidence>
<accession>A0A1Y1UK66</accession>
<comment type="pathway">
    <text evidence="2">Secondary metabolite biosynthesis.</text>
</comment>
<dbReference type="InterPro" id="IPR050121">
    <property type="entry name" value="Cytochrome_P450_monoxygenase"/>
</dbReference>
<dbReference type="InParanoid" id="A0A1Y1UK66"/>
<dbReference type="PANTHER" id="PTHR24305">
    <property type="entry name" value="CYTOCHROME P450"/>
    <property type="match status" value="1"/>
</dbReference>
<keyword evidence="4" id="KW-0479">Metal-binding</keyword>
<dbReference type="AlphaFoldDB" id="A0A1Y1UK66"/>
<keyword evidence="6" id="KW-0408">Iron</keyword>
<proteinExistence type="inferred from homology"/>
<evidence type="ECO:0000256" key="7">
    <source>
        <dbReference type="ARBA" id="ARBA00023033"/>
    </source>
</evidence>
<dbReference type="InterPro" id="IPR001128">
    <property type="entry name" value="Cyt_P450"/>
</dbReference>
<comment type="similarity">
    <text evidence="3">Belongs to the cytochrome P450 family.</text>
</comment>
<name>A0A1Y1UK66_9TREE</name>
<organism evidence="9 10">
    <name type="scientific">Kockovaella imperatae</name>
    <dbReference type="NCBI Taxonomy" id="4999"/>
    <lineage>
        <taxon>Eukaryota</taxon>
        <taxon>Fungi</taxon>
        <taxon>Dikarya</taxon>
        <taxon>Basidiomycota</taxon>
        <taxon>Agaricomycotina</taxon>
        <taxon>Tremellomycetes</taxon>
        <taxon>Tremellales</taxon>
        <taxon>Cuniculitremaceae</taxon>
        <taxon>Kockovaella</taxon>
    </lineage>
</organism>
<evidence type="ECO:0000256" key="8">
    <source>
        <dbReference type="SAM" id="MobiDB-lite"/>
    </source>
</evidence>
<keyword evidence="10" id="KW-1185">Reference proteome</keyword>
<comment type="caution">
    <text evidence="9">The sequence shown here is derived from an EMBL/GenBank/DDBJ whole genome shotgun (WGS) entry which is preliminary data.</text>
</comment>
<reference evidence="9 10" key="1">
    <citation type="submission" date="2017-03" db="EMBL/GenBank/DDBJ databases">
        <title>Widespread Adenine N6-methylation of Active Genes in Fungi.</title>
        <authorList>
            <consortium name="DOE Joint Genome Institute"/>
            <person name="Mondo S.J."/>
            <person name="Dannebaum R.O."/>
            <person name="Kuo R.C."/>
            <person name="Louie K.B."/>
            <person name="Bewick A.J."/>
            <person name="Labutti K."/>
            <person name="Haridas S."/>
            <person name="Kuo A."/>
            <person name="Salamov A."/>
            <person name="Ahrendt S.R."/>
            <person name="Lau R."/>
            <person name="Bowen B.P."/>
            <person name="Lipzen A."/>
            <person name="Sullivan W."/>
            <person name="Andreopoulos W.B."/>
            <person name="Clum A."/>
            <person name="Lindquist E."/>
            <person name="Daum C."/>
            <person name="Northen T.R."/>
            <person name="Ramamoorthy G."/>
            <person name="Schmitz R.J."/>
            <person name="Gryganskyi A."/>
            <person name="Culley D."/>
            <person name="Magnuson J."/>
            <person name="James T.Y."/>
            <person name="O'Malley M.A."/>
            <person name="Stajich J.E."/>
            <person name="Spatafora J.W."/>
            <person name="Visel A."/>
            <person name="Grigoriev I.V."/>
        </authorList>
    </citation>
    <scope>NUCLEOTIDE SEQUENCE [LARGE SCALE GENOMIC DNA]</scope>
    <source>
        <strain evidence="9 10">NRRL Y-17943</strain>
    </source>
</reference>
<dbReference type="SUPFAM" id="SSF48264">
    <property type="entry name" value="Cytochrome P450"/>
    <property type="match status" value="1"/>
</dbReference>
<comment type="cofactor">
    <cofactor evidence="1">
        <name>heme</name>
        <dbReference type="ChEBI" id="CHEBI:30413"/>
    </cofactor>
</comment>
<evidence type="ECO:0000256" key="6">
    <source>
        <dbReference type="ARBA" id="ARBA00023004"/>
    </source>
</evidence>
<evidence type="ECO:0000256" key="5">
    <source>
        <dbReference type="ARBA" id="ARBA00023002"/>
    </source>
</evidence>
<gene>
    <name evidence="9" type="ORF">BD324DRAFT_622196</name>
</gene>
<evidence type="ECO:0000313" key="10">
    <source>
        <dbReference type="Proteomes" id="UP000193218"/>
    </source>
</evidence>
<dbReference type="GO" id="GO:0004497">
    <property type="term" value="F:monooxygenase activity"/>
    <property type="evidence" value="ECO:0007669"/>
    <property type="project" value="UniProtKB-KW"/>
</dbReference>
<keyword evidence="5" id="KW-0560">Oxidoreductase</keyword>
<dbReference type="GO" id="GO:0016705">
    <property type="term" value="F:oxidoreductase activity, acting on paired donors, with incorporation or reduction of molecular oxygen"/>
    <property type="evidence" value="ECO:0007669"/>
    <property type="project" value="InterPro"/>
</dbReference>
<dbReference type="GO" id="GO:0020037">
    <property type="term" value="F:heme binding"/>
    <property type="evidence" value="ECO:0007669"/>
    <property type="project" value="InterPro"/>
</dbReference>
<dbReference type="EMBL" id="NBSH01000005">
    <property type="protein sequence ID" value="ORX37515.1"/>
    <property type="molecule type" value="Genomic_DNA"/>
</dbReference>
<keyword evidence="4" id="KW-0349">Heme</keyword>
<dbReference type="Proteomes" id="UP000193218">
    <property type="component" value="Unassembled WGS sequence"/>
</dbReference>